<name>A0AAD4CI33_ASPNN</name>
<accession>A0AAD4CI33</accession>
<organism evidence="2 3">
    <name type="scientific">Aspergillus nanangensis</name>
    <dbReference type="NCBI Taxonomy" id="2582783"/>
    <lineage>
        <taxon>Eukaryota</taxon>
        <taxon>Fungi</taxon>
        <taxon>Dikarya</taxon>
        <taxon>Ascomycota</taxon>
        <taxon>Pezizomycotina</taxon>
        <taxon>Eurotiomycetes</taxon>
        <taxon>Eurotiomycetidae</taxon>
        <taxon>Eurotiales</taxon>
        <taxon>Aspergillaceae</taxon>
        <taxon>Aspergillus</taxon>
        <taxon>Aspergillus subgen. Circumdati</taxon>
    </lineage>
</organism>
<keyword evidence="3" id="KW-1185">Reference proteome</keyword>
<keyword evidence="1" id="KW-0732">Signal</keyword>
<proteinExistence type="predicted"/>
<dbReference type="EMBL" id="VCAU01000069">
    <property type="protein sequence ID" value="KAF9886924.1"/>
    <property type="molecule type" value="Genomic_DNA"/>
</dbReference>
<feature type="signal peptide" evidence="1">
    <location>
        <begin position="1"/>
        <end position="28"/>
    </location>
</feature>
<dbReference type="AlphaFoldDB" id="A0AAD4CI33"/>
<protein>
    <submittedName>
        <fullName evidence="2">Uncharacterized protein</fullName>
    </submittedName>
</protein>
<evidence type="ECO:0000313" key="3">
    <source>
        <dbReference type="Proteomes" id="UP001194746"/>
    </source>
</evidence>
<comment type="caution">
    <text evidence="2">The sequence shown here is derived from an EMBL/GenBank/DDBJ whole genome shotgun (WGS) entry which is preliminary data.</text>
</comment>
<evidence type="ECO:0000313" key="2">
    <source>
        <dbReference type="EMBL" id="KAF9886924.1"/>
    </source>
</evidence>
<feature type="chain" id="PRO_5042191955" evidence="1">
    <location>
        <begin position="29"/>
        <end position="113"/>
    </location>
</feature>
<dbReference type="Proteomes" id="UP001194746">
    <property type="component" value="Unassembled WGS sequence"/>
</dbReference>
<evidence type="ECO:0000256" key="1">
    <source>
        <dbReference type="SAM" id="SignalP"/>
    </source>
</evidence>
<sequence length="113" mass="11821">MMHSNNGAIRMQFKALIVLAASLTLASASSTKYNVGNCGDPSGIEKEATEKACDTVGGKFCGGETGSGRCIVEEGQWSDFEDACKGDCFQRPGSYDEETADKIALCQIGGLGL</sequence>
<reference evidence="2" key="1">
    <citation type="journal article" date="2019" name="Beilstein J. Org. Chem.">
        <title>Nanangenines: drimane sesquiterpenoids as the dominant metabolite cohort of a novel Australian fungus, Aspergillus nanangensis.</title>
        <authorList>
            <person name="Lacey H.J."/>
            <person name="Gilchrist C.L.M."/>
            <person name="Crombie A."/>
            <person name="Kalaitzis J.A."/>
            <person name="Vuong D."/>
            <person name="Rutledge P.J."/>
            <person name="Turner P."/>
            <person name="Pitt J.I."/>
            <person name="Lacey E."/>
            <person name="Chooi Y.H."/>
            <person name="Piggott A.M."/>
        </authorList>
    </citation>
    <scope>NUCLEOTIDE SEQUENCE</scope>
    <source>
        <strain evidence="2">MST-FP2251</strain>
    </source>
</reference>
<gene>
    <name evidence="2" type="ORF">FE257_010665</name>
</gene>
<reference evidence="2" key="2">
    <citation type="submission" date="2020-02" db="EMBL/GenBank/DDBJ databases">
        <authorList>
            <person name="Gilchrist C.L.M."/>
            <person name="Chooi Y.-H."/>
        </authorList>
    </citation>
    <scope>NUCLEOTIDE SEQUENCE</scope>
    <source>
        <strain evidence="2">MST-FP2251</strain>
    </source>
</reference>